<keyword evidence="2" id="KW-1185">Reference proteome</keyword>
<gene>
    <name evidence="1" type="ORF">PEVE_00035253</name>
</gene>
<reference evidence="1 2" key="1">
    <citation type="submission" date="2022-05" db="EMBL/GenBank/DDBJ databases">
        <authorList>
            <consortium name="Genoscope - CEA"/>
            <person name="William W."/>
        </authorList>
    </citation>
    <scope>NUCLEOTIDE SEQUENCE [LARGE SCALE GENOMIC DNA]</scope>
</reference>
<organism evidence="1 2">
    <name type="scientific">Porites evermanni</name>
    <dbReference type="NCBI Taxonomy" id="104178"/>
    <lineage>
        <taxon>Eukaryota</taxon>
        <taxon>Metazoa</taxon>
        <taxon>Cnidaria</taxon>
        <taxon>Anthozoa</taxon>
        <taxon>Hexacorallia</taxon>
        <taxon>Scleractinia</taxon>
        <taxon>Fungiina</taxon>
        <taxon>Poritidae</taxon>
        <taxon>Porites</taxon>
    </lineage>
</organism>
<name>A0ABN8MHG3_9CNID</name>
<proteinExistence type="predicted"/>
<accession>A0ABN8MHG3</accession>
<dbReference type="EMBL" id="CALNXI010000543">
    <property type="protein sequence ID" value="CAH3028955.1"/>
    <property type="molecule type" value="Genomic_DNA"/>
</dbReference>
<evidence type="ECO:0000313" key="1">
    <source>
        <dbReference type="EMBL" id="CAH3028955.1"/>
    </source>
</evidence>
<sequence>MAQEAILETITDFHAVATETESVFPSLWSANHVKATCKSCYGTIQIITKLKNFAGYRLGKLLVESLVLSKLDYCDTVYYPLLEFQLKRLQRVQLVAASFVLNRYVNDINDIVKIGWLPVRQRRDFHVLKLVHQALYSPSWPSYILLETVKHLRSLQSGAATR</sequence>
<comment type="caution">
    <text evidence="1">The sequence shown here is derived from an EMBL/GenBank/DDBJ whole genome shotgun (WGS) entry which is preliminary data.</text>
</comment>
<dbReference type="Proteomes" id="UP001159427">
    <property type="component" value="Unassembled WGS sequence"/>
</dbReference>
<evidence type="ECO:0000313" key="2">
    <source>
        <dbReference type="Proteomes" id="UP001159427"/>
    </source>
</evidence>
<protein>
    <submittedName>
        <fullName evidence="1">Uncharacterized protein</fullName>
    </submittedName>
</protein>